<dbReference type="RefSeq" id="WP_012924380.1">
    <property type="nucleotide sequence ID" value="NC_013729.1"/>
</dbReference>
<dbReference type="KEGG" id="kfl:Kfla_6837"/>
<dbReference type="eggNOG" id="COG3595">
    <property type="taxonomic scope" value="Bacteria"/>
</dbReference>
<dbReference type="InterPro" id="IPR025164">
    <property type="entry name" value="Toastrack_DUF4097"/>
</dbReference>
<name>D2Q2D2_KRIFD</name>
<dbReference type="Proteomes" id="UP000007967">
    <property type="component" value="Chromosome"/>
</dbReference>
<gene>
    <name evidence="2" type="ordered locus">Kfla_6837</name>
</gene>
<reference evidence="3" key="1">
    <citation type="submission" date="2009-09" db="EMBL/GenBank/DDBJ databases">
        <title>The complete genome of Kribbella flavida DSM 17836.</title>
        <authorList>
            <consortium name="US DOE Joint Genome Institute (JGI-PGF)"/>
            <person name="Lucas S."/>
            <person name="Copeland A."/>
            <person name="Lapidus A."/>
            <person name="Glavina del Rio T."/>
            <person name="Dalin E."/>
            <person name="Tice H."/>
            <person name="Bruce D."/>
            <person name="Goodwin L."/>
            <person name="Pitluck S."/>
            <person name="Kyrpides N."/>
            <person name="Mavromatis K."/>
            <person name="Ivanova N."/>
            <person name="Saunders E."/>
            <person name="Brettin T."/>
            <person name="Detter J.C."/>
            <person name="Han C."/>
            <person name="Larimer F."/>
            <person name="Land M."/>
            <person name="Hauser L."/>
            <person name="Markowitz V."/>
            <person name="Cheng J.-F."/>
            <person name="Hugenholtz P."/>
            <person name="Woyke T."/>
            <person name="Wu D."/>
            <person name="Pukall R."/>
            <person name="Klenk H.-P."/>
            <person name="Eisen J.A."/>
        </authorList>
    </citation>
    <scope>NUCLEOTIDE SEQUENCE [LARGE SCALE GENOMIC DNA]</scope>
    <source>
        <strain evidence="3">DSM 17836 / JCM 10339 / NBRC 14399</strain>
    </source>
</reference>
<feature type="domain" description="DUF4097" evidence="1">
    <location>
        <begin position="45"/>
        <end position="253"/>
    </location>
</feature>
<keyword evidence="3" id="KW-1185">Reference proteome</keyword>
<dbReference type="STRING" id="479435.Kfla_6837"/>
<protein>
    <recommendedName>
        <fullName evidence="1">DUF4097 domain-containing protein</fullName>
    </recommendedName>
</protein>
<dbReference type="Pfam" id="PF13349">
    <property type="entry name" value="DUF4097"/>
    <property type="match status" value="1"/>
</dbReference>
<dbReference type="OrthoDB" id="4331847at2"/>
<evidence type="ECO:0000313" key="3">
    <source>
        <dbReference type="Proteomes" id="UP000007967"/>
    </source>
</evidence>
<accession>D2Q2D2</accession>
<dbReference type="EMBL" id="CP001736">
    <property type="protein sequence ID" value="ADB35828.1"/>
    <property type="molecule type" value="Genomic_DNA"/>
</dbReference>
<dbReference type="HOGENOM" id="CLU_076844_0_0_11"/>
<organism evidence="2 3">
    <name type="scientific">Kribbella flavida (strain DSM 17836 / JCM 10339 / NBRC 14399)</name>
    <dbReference type="NCBI Taxonomy" id="479435"/>
    <lineage>
        <taxon>Bacteria</taxon>
        <taxon>Bacillati</taxon>
        <taxon>Actinomycetota</taxon>
        <taxon>Actinomycetes</taxon>
        <taxon>Propionibacteriales</taxon>
        <taxon>Kribbellaceae</taxon>
        <taxon>Kribbella</taxon>
    </lineage>
</organism>
<reference evidence="2 3" key="2">
    <citation type="journal article" date="2010" name="Stand. Genomic Sci.">
        <title>Complete genome sequence of Kribbella flavida type strain (IFO 14399).</title>
        <authorList>
            <person name="Pukall R."/>
            <person name="Lapidus A."/>
            <person name="Glavina Del Rio T."/>
            <person name="Copeland A."/>
            <person name="Tice H."/>
            <person name="Cheng J.-F."/>
            <person name="Lucas S."/>
            <person name="Chen F."/>
            <person name="Nolan M."/>
            <person name="LaButti K."/>
            <person name="Pati A."/>
            <person name="Ivanova N."/>
            <person name="Mavrommatis K."/>
            <person name="Mikhailova N."/>
            <person name="Pitluck S."/>
            <person name="Bruce D."/>
            <person name="Goodwin L."/>
            <person name="Land M."/>
            <person name="Hauser L."/>
            <person name="Chang Y.-J."/>
            <person name="Jeffries C.D."/>
            <person name="Chen A."/>
            <person name="Palaniappan K."/>
            <person name="Chain P."/>
            <person name="Rohde M."/>
            <person name="Goeker M."/>
            <person name="Bristow J."/>
            <person name="Eisen J.A."/>
            <person name="Markowitz V."/>
            <person name="Hugenholtz P."/>
            <person name="Kyrpides N.C."/>
            <person name="Klenk H.-P."/>
            <person name="Brettin T."/>
        </authorList>
    </citation>
    <scope>NUCLEOTIDE SEQUENCE [LARGE SCALE GENOMIC DNA]</scope>
    <source>
        <strain evidence="3">DSM 17836 / JCM 10339 / NBRC 14399</strain>
    </source>
</reference>
<proteinExistence type="predicted"/>
<dbReference type="AlphaFoldDB" id="D2Q2D2"/>
<sequence length="258" mass="27061">MAEVKQVGALLLVTGIGLAVWSWGDRQSDDQHEVAESISTVRLDSPNSDITVKVGDVQRTTVEEKRKYWLFQRDDGYQVDGDTLRIDGDCGWHCKADYVVTVPRGTKVVGDSGSGDISVAGVAGVDLRARSGEVELQDVSGDVKVDLTSGDVTVDRLTGKLEVQATSGDVEATAVKGGPVKVRSTSGDLRIDLAEATDVTAEGTSGDVEVIAPEGSYAVDTDTRSGEVDNGLGDAAAAEHTVRATTVSGDVELTAHRS</sequence>
<evidence type="ECO:0000259" key="1">
    <source>
        <dbReference type="Pfam" id="PF13349"/>
    </source>
</evidence>
<evidence type="ECO:0000313" key="2">
    <source>
        <dbReference type="EMBL" id="ADB35828.1"/>
    </source>
</evidence>